<evidence type="ECO:0000256" key="3">
    <source>
        <dbReference type="ARBA" id="ARBA00022448"/>
    </source>
</evidence>
<feature type="compositionally biased region" description="Basic and acidic residues" evidence="12">
    <location>
        <begin position="376"/>
        <end position="385"/>
    </location>
</feature>
<dbReference type="OrthoDB" id="442503at2759"/>
<evidence type="ECO:0000256" key="5">
    <source>
        <dbReference type="ARBA" id="ARBA00022692"/>
    </source>
</evidence>
<keyword evidence="4" id="KW-1003">Cell membrane</keyword>
<keyword evidence="3 11" id="KW-0813">Transport</keyword>
<dbReference type="InterPro" id="IPR006201">
    <property type="entry name" value="Neur_channel"/>
</dbReference>
<protein>
    <submittedName>
        <fullName evidence="15">Uncharacterized protein</fullName>
    </submittedName>
</protein>
<name>A0A8S1ECY9_9PELO</name>
<feature type="domain" description="Neurotransmitter-gated ion-channel transmembrane" evidence="14">
    <location>
        <begin position="277"/>
        <end position="479"/>
    </location>
</feature>
<evidence type="ECO:0000256" key="8">
    <source>
        <dbReference type="ARBA" id="ARBA00023065"/>
    </source>
</evidence>
<evidence type="ECO:0000256" key="7">
    <source>
        <dbReference type="ARBA" id="ARBA00022989"/>
    </source>
</evidence>
<evidence type="ECO:0000256" key="12">
    <source>
        <dbReference type="SAM" id="MobiDB-lite"/>
    </source>
</evidence>
<evidence type="ECO:0000256" key="11">
    <source>
        <dbReference type="RuleBase" id="RU000687"/>
    </source>
</evidence>
<feature type="domain" description="Neurotransmitter-gated ion-channel ligand-binding" evidence="13">
    <location>
        <begin position="66"/>
        <end position="235"/>
    </location>
</feature>
<comment type="similarity">
    <text evidence="11">Belongs to the ligand-gated ion channel (TC 1.A.9) family.</text>
</comment>
<dbReference type="Gene3D" id="2.70.170.10">
    <property type="entry name" value="Neurotransmitter-gated ion-channel ligand-binding domain"/>
    <property type="match status" value="1"/>
</dbReference>
<dbReference type="CDD" id="cd18987">
    <property type="entry name" value="LGIC_ECD_anion"/>
    <property type="match status" value="1"/>
</dbReference>
<dbReference type="Pfam" id="PF02932">
    <property type="entry name" value="Neur_chan_memb"/>
    <property type="match status" value="1"/>
</dbReference>
<dbReference type="SUPFAM" id="SSF90112">
    <property type="entry name" value="Neurotransmitter-gated ion-channel transmembrane pore"/>
    <property type="match status" value="1"/>
</dbReference>
<dbReference type="InterPro" id="IPR006029">
    <property type="entry name" value="Neurotrans-gated_channel_TM"/>
</dbReference>
<dbReference type="PANTHER" id="PTHR18945">
    <property type="entry name" value="NEUROTRANSMITTER GATED ION CHANNEL"/>
    <property type="match status" value="1"/>
</dbReference>
<dbReference type="PROSITE" id="PS00236">
    <property type="entry name" value="NEUROTR_ION_CHANNEL"/>
    <property type="match status" value="1"/>
</dbReference>
<sequence>MPNHLGAGYAKTHDEENLLKKFAYDPNYKIHELCEPERSGNQADTLTWTESGDRLLKVIGNGVVEDGYNMFMAPGQSQGRRTDVHVAVYIESMSSFKAQSMDFEVDMYLVMAWFDRRLAHNCTYPILVTSKLIADRVWYPDLYFVNSKYAYLQEVTIPNIMLIVYPDGLIFKSMRLDVTLSCMMDLKLFPLDYQECPLTIQSFAYIEQIVNLTWHDDPPNFPIGFNTEIKLNDMQIIDKRFEKCAGPYPMFRGDALWSCIRGFIVMKRLVLFHIIQTYIPTGMLVSISWMSFWLDPRASPARITLTITSLLTLTTMSNGARQDLPQVSYIKALDIWLTFSQALIFLVLLEYSFVSYYMTKRTTYCKHRNLIFEEKPTKRKDDKMRKNNLSAKSSSQSIDGELKNKNPQQFSIGHGIASSVNDSTTLISASNGPRQHFKLDPLKPCPKCTIMNEKTALKIDEYSRWLFPSVFTSFCVFYWLYFTWRSSFN</sequence>
<evidence type="ECO:0000313" key="16">
    <source>
        <dbReference type="Proteomes" id="UP000494206"/>
    </source>
</evidence>
<feature type="compositionally biased region" description="Polar residues" evidence="12">
    <location>
        <begin position="387"/>
        <end position="398"/>
    </location>
</feature>
<evidence type="ECO:0000256" key="9">
    <source>
        <dbReference type="ARBA" id="ARBA00023136"/>
    </source>
</evidence>
<reference evidence="15 16" key="1">
    <citation type="submission" date="2020-04" db="EMBL/GenBank/DDBJ databases">
        <authorList>
            <person name="Laetsch R D."/>
            <person name="Stevens L."/>
            <person name="Kumar S."/>
            <person name="Blaxter L. M."/>
        </authorList>
    </citation>
    <scope>NUCLEOTIDE SEQUENCE [LARGE SCALE GENOMIC DNA]</scope>
</reference>
<dbReference type="InterPro" id="IPR038050">
    <property type="entry name" value="Neuro_actylchol_rec"/>
</dbReference>
<evidence type="ECO:0000313" key="15">
    <source>
        <dbReference type="EMBL" id="CAB3397434.1"/>
    </source>
</evidence>
<dbReference type="Pfam" id="PF02931">
    <property type="entry name" value="Neur_chan_LBD"/>
    <property type="match status" value="1"/>
</dbReference>
<feature type="transmembrane region" description="Helical" evidence="11">
    <location>
        <begin position="335"/>
        <end position="358"/>
    </location>
</feature>
<evidence type="ECO:0000256" key="4">
    <source>
        <dbReference type="ARBA" id="ARBA00022475"/>
    </source>
</evidence>
<dbReference type="CDD" id="cd19049">
    <property type="entry name" value="LGIC_TM_anion"/>
    <property type="match status" value="1"/>
</dbReference>
<evidence type="ECO:0000259" key="14">
    <source>
        <dbReference type="Pfam" id="PF02932"/>
    </source>
</evidence>
<evidence type="ECO:0000256" key="1">
    <source>
        <dbReference type="ARBA" id="ARBA00004141"/>
    </source>
</evidence>
<dbReference type="GO" id="GO:0004888">
    <property type="term" value="F:transmembrane signaling receptor activity"/>
    <property type="evidence" value="ECO:0007669"/>
    <property type="project" value="InterPro"/>
</dbReference>
<dbReference type="Proteomes" id="UP000494206">
    <property type="component" value="Unassembled WGS sequence"/>
</dbReference>
<dbReference type="PRINTS" id="PR00253">
    <property type="entry name" value="GABAARECEPTR"/>
</dbReference>
<feature type="region of interest" description="Disordered" evidence="12">
    <location>
        <begin position="376"/>
        <end position="400"/>
    </location>
</feature>
<evidence type="ECO:0000256" key="10">
    <source>
        <dbReference type="ARBA" id="ARBA00023303"/>
    </source>
</evidence>
<feature type="transmembrane region" description="Helical" evidence="11">
    <location>
        <begin position="270"/>
        <end position="292"/>
    </location>
</feature>
<dbReference type="AlphaFoldDB" id="A0A8S1ECY9"/>
<organism evidence="15 16">
    <name type="scientific">Caenorhabditis bovis</name>
    <dbReference type="NCBI Taxonomy" id="2654633"/>
    <lineage>
        <taxon>Eukaryota</taxon>
        <taxon>Metazoa</taxon>
        <taxon>Ecdysozoa</taxon>
        <taxon>Nematoda</taxon>
        <taxon>Chromadorea</taxon>
        <taxon>Rhabditida</taxon>
        <taxon>Rhabditina</taxon>
        <taxon>Rhabditomorpha</taxon>
        <taxon>Rhabditoidea</taxon>
        <taxon>Rhabditidae</taxon>
        <taxon>Peloderinae</taxon>
        <taxon>Caenorhabditis</taxon>
    </lineage>
</organism>
<proteinExistence type="inferred from homology"/>
<evidence type="ECO:0000256" key="6">
    <source>
        <dbReference type="ARBA" id="ARBA00022729"/>
    </source>
</evidence>
<comment type="caution">
    <text evidence="11">Lacks conserved residue(s) required for the propagation of feature annotation.</text>
</comment>
<comment type="subcellular location">
    <subcellularLocation>
        <location evidence="2">Cell membrane</location>
    </subcellularLocation>
    <subcellularLocation>
        <location evidence="1">Membrane</location>
        <topology evidence="1">Multi-pass membrane protein</topology>
    </subcellularLocation>
</comment>
<dbReference type="InterPro" id="IPR006202">
    <property type="entry name" value="Neur_chan_lig-bd"/>
</dbReference>
<dbReference type="Gene3D" id="1.20.58.390">
    <property type="entry name" value="Neurotransmitter-gated ion-channel transmembrane domain"/>
    <property type="match status" value="1"/>
</dbReference>
<comment type="caution">
    <text evidence="15">The sequence shown here is derived from an EMBL/GenBank/DDBJ whole genome shotgun (WGS) entry which is preliminary data.</text>
</comment>
<keyword evidence="6" id="KW-0732">Signal</keyword>
<keyword evidence="7 11" id="KW-1133">Transmembrane helix</keyword>
<dbReference type="GO" id="GO:0005886">
    <property type="term" value="C:plasma membrane"/>
    <property type="evidence" value="ECO:0007669"/>
    <property type="project" value="UniProtKB-SubCell"/>
</dbReference>
<dbReference type="InterPro" id="IPR036719">
    <property type="entry name" value="Neuro-gated_channel_TM_sf"/>
</dbReference>
<gene>
    <name evidence="15" type="ORF">CBOVIS_LOCUS841</name>
</gene>
<keyword evidence="9 11" id="KW-0472">Membrane</keyword>
<dbReference type="SUPFAM" id="SSF63712">
    <property type="entry name" value="Nicotinic receptor ligand binding domain-like"/>
    <property type="match status" value="1"/>
</dbReference>
<keyword evidence="10 11" id="KW-0407">Ion channel</keyword>
<keyword evidence="8 11" id="KW-0406">Ion transport</keyword>
<keyword evidence="16" id="KW-1185">Reference proteome</keyword>
<dbReference type="GO" id="GO:0005230">
    <property type="term" value="F:extracellular ligand-gated monoatomic ion channel activity"/>
    <property type="evidence" value="ECO:0007669"/>
    <property type="project" value="InterPro"/>
</dbReference>
<dbReference type="PRINTS" id="PR00252">
    <property type="entry name" value="NRIONCHANNEL"/>
</dbReference>
<feature type="transmembrane region" description="Helical" evidence="11">
    <location>
        <begin position="465"/>
        <end position="484"/>
    </location>
</feature>
<dbReference type="EMBL" id="CADEPM010000001">
    <property type="protein sequence ID" value="CAB3397434.1"/>
    <property type="molecule type" value="Genomic_DNA"/>
</dbReference>
<dbReference type="InterPro" id="IPR018000">
    <property type="entry name" value="Neurotransmitter_ion_chnl_CS"/>
</dbReference>
<evidence type="ECO:0000259" key="13">
    <source>
        <dbReference type="Pfam" id="PF02931"/>
    </source>
</evidence>
<accession>A0A8S1ECY9</accession>
<evidence type="ECO:0000256" key="2">
    <source>
        <dbReference type="ARBA" id="ARBA00004236"/>
    </source>
</evidence>
<dbReference type="InterPro" id="IPR006028">
    <property type="entry name" value="GABAA/Glycine_rcpt"/>
</dbReference>
<keyword evidence="5 11" id="KW-0812">Transmembrane</keyword>
<dbReference type="InterPro" id="IPR036734">
    <property type="entry name" value="Neur_chan_lig-bd_sf"/>
</dbReference>